<dbReference type="Pfam" id="PF00903">
    <property type="entry name" value="Glyoxalase"/>
    <property type="match status" value="1"/>
</dbReference>
<dbReference type="EMBL" id="QGHF01000007">
    <property type="protein sequence ID" value="PWK95744.1"/>
    <property type="molecule type" value="Genomic_DNA"/>
</dbReference>
<dbReference type="CDD" id="cd07262">
    <property type="entry name" value="VOC_like"/>
    <property type="match status" value="1"/>
</dbReference>
<dbReference type="AlphaFoldDB" id="A0A2V2B8Z8"/>
<dbReference type="Proteomes" id="UP000245981">
    <property type="component" value="Unassembled WGS sequence"/>
</dbReference>
<dbReference type="GeneID" id="99739165"/>
<protein>
    <submittedName>
        <fullName evidence="2">Catechol 2,3-dioxygenase-like lactoylglutathione lyase family enzyme</fullName>
    </submittedName>
</protein>
<dbReference type="SUPFAM" id="SSF54593">
    <property type="entry name" value="Glyoxalase/Bleomycin resistance protein/Dihydroxybiphenyl dioxygenase"/>
    <property type="match status" value="1"/>
</dbReference>
<dbReference type="PROSITE" id="PS51819">
    <property type="entry name" value="VOC"/>
    <property type="match status" value="1"/>
</dbReference>
<proteinExistence type="predicted"/>
<dbReference type="InterPro" id="IPR029068">
    <property type="entry name" value="Glyas_Bleomycin-R_OHBP_Dase"/>
</dbReference>
<dbReference type="InterPro" id="IPR004360">
    <property type="entry name" value="Glyas_Fos-R_dOase_dom"/>
</dbReference>
<dbReference type="InterPro" id="IPR037523">
    <property type="entry name" value="VOC_core"/>
</dbReference>
<evidence type="ECO:0000259" key="1">
    <source>
        <dbReference type="PROSITE" id="PS51819"/>
    </source>
</evidence>
<keyword evidence="2" id="KW-0560">Oxidoreductase</keyword>
<dbReference type="OrthoDB" id="9800438at2"/>
<keyword evidence="2" id="KW-0223">Dioxygenase</keyword>
<dbReference type="GO" id="GO:0016829">
    <property type="term" value="F:lyase activity"/>
    <property type="evidence" value="ECO:0007669"/>
    <property type="project" value="UniProtKB-KW"/>
</dbReference>
<dbReference type="STRING" id="574096.HA38_03685"/>
<evidence type="ECO:0000313" key="3">
    <source>
        <dbReference type="Proteomes" id="UP000245981"/>
    </source>
</evidence>
<evidence type="ECO:0000313" key="2">
    <source>
        <dbReference type="EMBL" id="PWK95744.1"/>
    </source>
</evidence>
<keyword evidence="2" id="KW-0456">Lyase</keyword>
<gene>
    <name evidence="2" type="ORF">C7431_107145</name>
</gene>
<dbReference type="GO" id="GO:0051213">
    <property type="term" value="F:dioxygenase activity"/>
    <property type="evidence" value="ECO:0007669"/>
    <property type="project" value="UniProtKB-KW"/>
</dbReference>
<dbReference type="Gene3D" id="3.10.180.10">
    <property type="entry name" value="2,3-Dihydroxybiphenyl 1,2-Dioxygenase, domain 1"/>
    <property type="match status" value="1"/>
</dbReference>
<reference evidence="2 3" key="1">
    <citation type="submission" date="2018-05" db="EMBL/GenBank/DDBJ databases">
        <title>Genomic Encyclopedia of Type Strains, Phase IV (KMG-V): Genome sequencing to study the core and pangenomes of soil and plant-associated prokaryotes.</title>
        <authorList>
            <person name="Whitman W."/>
        </authorList>
    </citation>
    <scope>NUCLEOTIDE SEQUENCE [LARGE SCALE GENOMIC DNA]</scope>
    <source>
        <strain evidence="2 3">PNA 200-10</strain>
    </source>
</reference>
<dbReference type="PANTHER" id="PTHR35006:SF1">
    <property type="entry name" value="BLL2941 PROTEIN"/>
    <property type="match status" value="1"/>
</dbReference>
<accession>A0A2V2B8Z8</accession>
<name>A0A2V2B8Z8_9GAMM</name>
<feature type="domain" description="VOC" evidence="1">
    <location>
        <begin position="1"/>
        <end position="122"/>
    </location>
</feature>
<comment type="caution">
    <text evidence="2">The sequence shown here is derived from an EMBL/GenBank/DDBJ whole genome shotgun (WGS) entry which is preliminary data.</text>
</comment>
<dbReference type="RefSeq" id="WP_109717725.1">
    <property type="nucleotide sequence ID" value="NZ_CP125959.1"/>
</dbReference>
<organism evidence="2 3">
    <name type="scientific">Pantoea allii</name>
    <dbReference type="NCBI Taxonomy" id="574096"/>
    <lineage>
        <taxon>Bacteria</taxon>
        <taxon>Pseudomonadati</taxon>
        <taxon>Pseudomonadota</taxon>
        <taxon>Gammaproteobacteria</taxon>
        <taxon>Enterobacterales</taxon>
        <taxon>Erwiniaceae</taxon>
        <taxon>Pantoea</taxon>
    </lineage>
</organism>
<dbReference type="PANTHER" id="PTHR35006">
    <property type="entry name" value="GLYOXALASE FAMILY PROTEIN (AFU_ORTHOLOGUE AFUA_5G14830)"/>
    <property type="match status" value="1"/>
</dbReference>
<sequence>MFSHMVVGTDDIEQAKTFYDAIFAVIRCDDQGIDALGRPYYIKNNQRFIITKPINGQPATFANGGTIGFTMPSSEEVFRWHQQGIENGGTSAETPPQVRETDGKCIAYLRDPTGNKLCAFYNPT</sequence>